<feature type="transmembrane region" description="Helical" evidence="1">
    <location>
        <begin position="41"/>
        <end position="64"/>
    </location>
</feature>
<gene>
    <name evidence="2" type="ORF">G4G71_19695</name>
</gene>
<organism evidence="2 3">
    <name type="scientific">Pseudomonas multiresinivorans</name>
    <dbReference type="NCBI Taxonomy" id="95301"/>
    <lineage>
        <taxon>Bacteria</taxon>
        <taxon>Pseudomonadati</taxon>
        <taxon>Pseudomonadota</taxon>
        <taxon>Gammaproteobacteria</taxon>
        <taxon>Pseudomonadales</taxon>
        <taxon>Pseudomonadaceae</taxon>
        <taxon>Pseudomonas</taxon>
    </lineage>
</organism>
<keyword evidence="1" id="KW-1133">Transmembrane helix</keyword>
<evidence type="ECO:0008006" key="4">
    <source>
        <dbReference type="Google" id="ProtNLM"/>
    </source>
</evidence>
<evidence type="ECO:0000256" key="1">
    <source>
        <dbReference type="SAM" id="Phobius"/>
    </source>
</evidence>
<protein>
    <recommendedName>
        <fullName evidence="4">DUF997 family protein</fullName>
    </recommendedName>
</protein>
<name>A0A7Z3GR89_9PSED</name>
<dbReference type="EMBL" id="CP048833">
    <property type="protein sequence ID" value="QJP10005.1"/>
    <property type="molecule type" value="Genomic_DNA"/>
</dbReference>
<dbReference type="AlphaFoldDB" id="A0A7Z3GR89"/>
<keyword evidence="1" id="KW-0472">Membrane</keyword>
<reference evidence="2 3" key="1">
    <citation type="submission" date="2020-02" db="EMBL/GenBank/DDBJ databases">
        <title>Complete genome sequence of Pseudomonas multiresinivorans ORNL1.</title>
        <authorList>
            <person name="Podar M."/>
        </authorList>
    </citation>
    <scope>NUCLEOTIDE SEQUENCE [LARGE SCALE GENOMIC DNA]</scope>
    <source>
        <strain evidence="3">populi</strain>
    </source>
</reference>
<proteinExistence type="predicted"/>
<dbReference type="KEGG" id="pmui:G4G71_19695"/>
<evidence type="ECO:0000313" key="3">
    <source>
        <dbReference type="Proteomes" id="UP000502549"/>
    </source>
</evidence>
<accession>A0A7Z3GR89</accession>
<feature type="transmembrane region" description="Helical" evidence="1">
    <location>
        <begin position="12"/>
        <end position="35"/>
    </location>
</feature>
<keyword evidence="3" id="KW-1185">Reference proteome</keyword>
<dbReference type="RefSeq" id="WP_169939650.1">
    <property type="nucleotide sequence ID" value="NZ_CP048833.1"/>
</dbReference>
<sequence>MKKLPEGVRRVCLVLEVLLIAGWVIFAAVSSHGYANLSVQGWLFFVVGSAVLSCLPALLYRLFVWMRDGFKVEKDMK</sequence>
<evidence type="ECO:0000313" key="2">
    <source>
        <dbReference type="EMBL" id="QJP10005.1"/>
    </source>
</evidence>
<dbReference type="Proteomes" id="UP000502549">
    <property type="component" value="Chromosome"/>
</dbReference>
<keyword evidence="1" id="KW-0812">Transmembrane</keyword>